<organism evidence="3 4">
    <name type="scientific">Candidatus Uhrbacteria bacterium RIFCSPLOWO2_01_FULL_47_24</name>
    <dbReference type="NCBI Taxonomy" id="1802401"/>
    <lineage>
        <taxon>Bacteria</taxon>
        <taxon>Candidatus Uhriibacteriota</taxon>
    </lineage>
</organism>
<dbReference type="CDD" id="cd01131">
    <property type="entry name" value="PilT"/>
    <property type="match status" value="1"/>
</dbReference>
<comment type="caution">
    <text evidence="3">The sequence shown here is derived from an EMBL/GenBank/DDBJ whole genome shotgun (WGS) entry which is preliminary data.</text>
</comment>
<dbReference type="PANTHER" id="PTHR30486">
    <property type="entry name" value="TWITCHING MOTILITY PROTEIN PILT"/>
    <property type="match status" value="1"/>
</dbReference>
<name>A0A1F7UQJ5_9BACT</name>
<dbReference type="AlphaFoldDB" id="A0A1F7UQJ5"/>
<dbReference type="EMBL" id="MGEJ01000020">
    <property type="protein sequence ID" value="OGL79947.1"/>
    <property type="molecule type" value="Genomic_DNA"/>
</dbReference>
<dbReference type="GO" id="GO:0005524">
    <property type="term" value="F:ATP binding"/>
    <property type="evidence" value="ECO:0007669"/>
    <property type="project" value="InterPro"/>
</dbReference>
<dbReference type="Proteomes" id="UP000176897">
    <property type="component" value="Unassembled WGS sequence"/>
</dbReference>
<dbReference type="Gene3D" id="3.30.450.90">
    <property type="match status" value="1"/>
</dbReference>
<dbReference type="InterPro" id="IPR006321">
    <property type="entry name" value="PilT/PilU"/>
</dbReference>
<reference evidence="3 4" key="1">
    <citation type="journal article" date="2016" name="Nat. Commun.">
        <title>Thousands of microbial genomes shed light on interconnected biogeochemical processes in an aquifer system.</title>
        <authorList>
            <person name="Anantharaman K."/>
            <person name="Brown C.T."/>
            <person name="Hug L.A."/>
            <person name="Sharon I."/>
            <person name="Castelle C.J."/>
            <person name="Probst A.J."/>
            <person name="Thomas B.C."/>
            <person name="Singh A."/>
            <person name="Wilkins M.J."/>
            <person name="Karaoz U."/>
            <person name="Brodie E.L."/>
            <person name="Williams K.H."/>
            <person name="Hubbard S.S."/>
            <person name="Banfield J.F."/>
        </authorList>
    </citation>
    <scope>NUCLEOTIDE SEQUENCE [LARGE SCALE GENOMIC DNA]</scope>
</reference>
<dbReference type="NCBIfam" id="TIGR01420">
    <property type="entry name" value="pilT_fam"/>
    <property type="match status" value="1"/>
</dbReference>
<dbReference type="InterPro" id="IPR050921">
    <property type="entry name" value="T4SS_GSP_E_ATPase"/>
</dbReference>
<dbReference type="GO" id="GO:0016887">
    <property type="term" value="F:ATP hydrolysis activity"/>
    <property type="evidence" value="ECO:0007669"/>
    <property type="project" value="InterPro"/>
</dbReference>
<gene>
    <name evidence="3" type="ORF">A3B21_01485</name>
</gene>
<dbReference type="SUPFAM" id="SSF52540">
    <property type="entry name" value="P-loop containing nucleoside triphosphate hydrolases"/>
    <property type="match status" value="1"/>
</dbReference>
<dbReference type="InterPro" id="IPR027417">
    <property type="entry name" value="P-loop_NTPase"/>
</dbReference>
<proteinExistence type="inferred from homology"/>
<evidence type="ECO:0000256" key="1">
    <source>
        <dbReference type="ARBA" id="ARBA00006611"/>
    </source>
</evidence>
<dbReference type="Gene3D" id="3.40.50.300">
    <property type="entry name" value="P-loop containing nucleotide triphosphate hydrolases"/>
    <property type="match status" value="1"/>
</dbReference>
<dbReference type="STRING" id="1802401.A3B21_01485"/>
<sequence length="343" mass="38127">MKIDAYFKTAVENHASDIHLTPGAPPALRIAGQLNFIEKKPLMQGEVETMVQELLAKAQLERFLKERELDFAYKIDSWRLRVNLHFQRGVMGLSARLIPDQIPDPKTLGFSETLYNLTHVNSGLILVTGPSGAGKSTTLAAMIEIINQERSARIITIEDPIEFMYRNAKSMIEQREVGIDTYSFGSALKYALRQDPNVLLVGEMRDLETIQAALTAAETGHLVLSTLHTQTAATTVERIIDMFEGTRQRQVLLQLAGSLRAVIAQQLIPTLDGRLVAAREIMIMNSAIATLIRENKVAQIPSVIQTSAKEGMIPMEAAVRKLYQDHVIADTYVKMGTERGKAF</sequence>
<dbReference type="InterPro" id="IPR001482">
    <property type="entry name" value="T2SS/T4SS_dom"/>
</dbReference>
<evidence type="ECO:0000313" key="4">
    <source>
        <dbReference type="Proteomes" id="UP000176897"/>
    </source>
</evidence>
<evidence type="ECO:0000313" key="3">
    <source>
        <dbReference type="EMBL" id="OGL79947.1"/>
    </source>
</evidence>
<feature type="domain" description="Bacterial type II secretion system protein E" evidence="2">
    <location>
        <begin position="3"/>
        <end position="274"/>
    </location>
</feature>
<evidence type="ECO:0000259" key="2">
    <source>
        <dbReference type="Pfam" id="PF00437"/>
    </source>
</evidence>
<accession>A0A1F7UQJ5</accession>
<protein>
    <recommendedName>
        <fullName evidence="2">Bacterial type II secretion system protein E domain-containing protein</fullName>
    </recommendedName>
</protein>
<comment type="similarity">
    <text evidence="1">Belongs to the GSP E family.</text>
</comment>
<dbReference type="Pfam" id="PF00437">
    <property type="entry name" value="T2SSE"/>
    <property type="match status" value="1"/>
</dbReference>